<accession>A0A077P9C0</accession>
<dbReference type="Gene3D" id="3.40.50.720">
    <property type="entry name" value="NAD(P)-binding Rossmann-like Domain"/>
    <property type="match status" value="1"/>
</dbReference>
<evidence type="ECO:0000313" key="2">
    <source>
        <dbReference type="EMBL" id="CDH07248.1"/>
    </source>
</evidence>
<comment type="caution">
    <text evidence="2">The sequence shown here is derived from an EMBL/GenBank/DDBJ whole genome shotgun (WGS) entry which is preliminary data.</text>
</comment>
<keyword evidence="1 2" id="KW-0560">Oxidoreductase</keyword>
<gene>
    <name evidence="2" type="ORF">XBO1_2600008</name>
</gene>
<dbReference type="RefSeq" id="WP_051894668.1">
    <property type="nucleotide sequence ID" value="NZ_CAWLUU010000227.1"/>
</dbReference>
<dbReference type="EMBL" id="CBSX010000180">
    <property type="protein sequence ID" value="CDH07248.1"/>
    <property type="molecule type" value="Genomic_DNA"/>
</dbReference>
<evidence type="ECO:0000313" key="3">
    <source>
        <dbReference type="Proteomes" id="UP000028483"/>
    </source>
</evidence>
<dbReference type="PRINTS" id="PR00081">
    <property type="entry name" value="GDHRDH"/>
</dbReference>
<name>A0A077P9C0_XENBV</name>
<dbReference type="CDD" id="cd05233">
    <property type="entry name" value="SDR_c"/>
    <property type="match status" value="1"/>
</dbReference>
<dbReference type="PANTHER" id="PTHR43639">
    <property type="entry name" value="OXIDOREDUCTASE, SHORT-CHAIN DEHYDROGENASE/REDUCTASE FAMILY (AFU_ORTHOLOGUE AFUA_5G02870)"/>
    <property type="match status" value="1"/>
</dbReference>
<reference evidence="2" key="1">
    <citation type="submission" date="2013-07" db="EMBL/GenBank/DDBJ databases">
        <title>Sub-species coevolution in mutualistic symbiosis.</title>
        <authorList>
            <person name="Murfin K."/>
            <person name="Klassen J."/>
            <person name="Lee M."/>
            <person name="Forst S."/>
            <person name="Stock P."/>
            <person name="Goodrich-Blair H."/>
        </authorList>
    </citation>
    <scope>NUCLEOTIDE SEQUENCE [LARGE SCALE GENOMIC DNA]</scope>
    <source>
        <strain evidence="2">Oregonense</strain>
    </source>
</reference>
<dbReference type="InterPro" id="IPR002347">
    <property type="entry name" value="SDR_fam"/>
</dbReference>
<dbReference type="PANTHER" id="PTHR43639:SF9">
    <property type="entry name" value="BLL5898 PROTEIN"/>
    <property type="match status" value="1"/>
</dbReference>
<dbReference type="Proteomes" id="UP000028483">
    <property type="component" value="Unassembled WGS sequence"/>
</dbReference>
<dbReference type="HOGENOM" id="CLU_1517344_0_0_6"/>
<dbReference type="InterPro" id="IPR036291">
    <property type="entry name" value="NAD(P)-bd_dom_sf"/>
</dbReference>
<evidence type="ECO:0000256" key="1">
    <source>
        <dbReference type="ARBA" id="ARBA00023002"/>
    </source>
</evidence>
<dbReference type="GO" id="GO:0004316">
    <property type="term" value="F:3-oxoacyl-[acyl-carrier-protein] reductase (NADPH) activity"/>
    <property type="evidence" value="ECO:0007669"/>
    <property type="project" value="UniProtKB-EC"/>
</dbReference>
<organism evidence="2 3">
    <name type="scientific">Xenorhabdus bovienii str. oregonense</name>
    <dbReference type="NCBI Taxonomy" id="1398202"/>
    <lineage>
        <taxon>Bacteria</taxon>
        <taxon>Pseudomonadati</taxon>
        <taxon>Pseudomonadota</taxon>
        <taxon>Gammaproteobacteria</taxon>
        <taxon>Enterobacterales</taxon>
        <taxon>Morganellaceae</taxon>
        <taxon>Xenorhabdus</taxon>
    </lineage>
</organism>
<proteinExistence type="predicted"/>
<dbReference type="EC" id="1.1.1.100" evidence="2"/>
<dbReference type="Pfam" id="PF00106">
    <property type="entry name" value="adh_short"/>
    <property type="match status" value="1"/>
</dbReference>
<dbReference type="AlphaFoldDB" id="A0A077P9C0"/>
<protein>
    <submittedName>
        <fullName evidence="2">Putative 3-oxoacyl-(Acyl-carrier-protein) reductase</fullName>
        <ecNumber evidence="2">1.1.1.100</ecNumber>
    </submittedName>
</protein>
<dbReference type="SUPFAM" id="SSF51735">
    <property type="entry name" value="NAD(P)-binding Rossmann-fold domains"/>
    <property type="match status" value="1"/>
</dbReference>
<sequence length="177" mass="18676">MGHFTNKVALITVGSRGIGAGIARRLASEGGSVVITYKNNEPAAAAVVNELERHGNQCQTLRVDAADAAAIKPAIEQVIETYGRLDILVNNAGYMDTSGTTLEDIPVEIVEQTIGVNIQAAFLFSQHAPPLATLNKGGALLTSVVAWPNVCQNPEIAIHKHAEKGNLKFPSLLASLN</sequence>